<evidence type="ECO:0000256" key="1">
    <source>
        <dbReference type="SAM" id="MobiDB-lite"/>
    </source>
</evidence>
<evidence type="ECO:0000313" key="3">
    <source>
        <dbReference type="Proteomes" id="UP000373149"/>
    </source>
</evidence>
<dbReference type="Proteomes" id="UP000373149">
    <property type="component" value="Unassembled WGS sequence"/>
</dbReference>
<comment type="caution">
    <text evidence="2">The sequence shown here is derived from an EMBL/GenBank/DDBJ whole genome shotgun (WGS) entry which is preliminary data.</text>
</comment>
<keyword evidence="3" id="KW-1185">Reference proteome</keyword>
<accession>A0A5N8X7K4</accession>
<sequence length="70" mass="7269">MVSTNAGAYCRAVLALSVTLARIETRIAGTGLDRAELLDVRDLSRRTAPRGSEVGALPSGGGEDEAVKAR</sequence>
<protein>
    <submittedName>
        <fullName evidence="2">Uncharacterized protein</fullName>
    </submittedName>
</protein>
<organism evidence="2 3">
    <name type="scientific">Streptomyces acidicola</name>
    <dbReference type="NCBI Taxonomy" id="2596892"/>
    <lineage>
        <taxon>Bacteria</taxon>
        <taxon>Bacillati</taxon>
        <taxon>Actinomycetota</taxon>
        <taxon>Actinomycetes</taxon>
        <taxon>Kitasatosporales</taxon>
        <taxon>Streptomycetaceae</taxon>
        <taxon>Streptomyces</taxon>
    </lineage>
</organism>
<feature type="region of interest" description="Disordered" evidence="1">
    <location>
        <begin position="46"/>
        <end position="70"/>
    </location>
</feature>
<name>A0A5N8X7K4_9ACTN</name>
<gene>
    <name evidence="2" type="ORF">FPZ41_43100</name>
</gene>
<evidence type="ECO:0000313" key="2">
    <source>
        <dbReference type="EMBL" id="MPY54978.1"/>
    </source>
</evidence>
<proteinExistence type="predicted"/>
<reference evidence="2 3" key="1">
    <citation type="submission" date="2019-09" db="EMBL/GenBank/DDBJ databases">
        <authorList>
            <person name="Duangmal K."/>
            <person name="Teo W.F.A."/>
            <person name="Lipun K."/>
        </authorList>
    </citation>
    <scope>NUCLEOTIDE SEQUENCE [LARGE SCALE GENOMIC DNA]</scope>
    <source>
        <strain evidence="2 3">K1PN6</strain>
    </source>
</reference>
<dbReference type="AlphaFoldDB" id="A0A5N8X7K4"/>
<dbReference type="EMBL" id="VMNX01000347">
    <property type="protein sequence ID" value="MPY54978.1"/>
    <property type="molecule type" value="Genomic_DNA"/>
</dbReference>